<keyword evidence="3" id="KW-1003">Cell membrane</keyword>
<keyword evidence="4 7" id="KW-0812">Transmembrane</keyword>
<accession>Q1ARP1</accession>
<dbReference type="PANTHER" id="PTHR43386:SF1">
    <property type="entry name" value="D,D-DIPEPTIDE TRANSPORT SYSTEM PERMEASE PROTEIN DDPC-RELATED"/>
    <property type="match status" value="1"/>
</dbReference>
<dbReference type="PROSITE" id="PS50928">
    <property type="entry name" value="ABC_TM1"/>
    <property type="match status" value="1"/>
</dbReference>
<comment type="similarity">
    <text evidence="7">Belongs to the binding-protein-dependent transport system permease family.</text>
</comment>
<evidence type="ECO:0000256" key="3">
    <source>
        <dbReference type="ARBA" id="ARBA00022475"/>
    </source>
</evidence>
<dbReference type="CDD" id="cd06261">
    <property type="entry name" value="TM_PBP2"/>
    <property type="match status" value="1"/>
</dbReference>
<comment type="subcellular location">
    <subcellularLocation>
        <location evidence="1 7">Cell membrane</location>
        <topology evidence="1 7">Multi-pass membrane protein</topology>
    </subcellularLocation>
</comment>
<dbReference type="PANTHER" id="PTHR43386">
    <property type="entry name" value="OLIGOPEPTIDE TRANSPORT SYSTEM PERMEASE PROTEIN APPC"/>
    <property type="match status" value="1"/>
</dbReference>
<keyword evidence="2 7" id="KW-0813">Transport</keyword>
<evidence type="ECO:0000256" key="1">
    <source>
        <dbReference type="ARBA" id="ARBA00004651"/>
    </source>
</evidence>
<evidence type="ECO:0000313" key="10">
    <source>
        <dbReference type="Proteomes" id="UP000006637"/>
    </source>
</evidence>
<dbReference type="SUPFAM" id="SSF161098">
    <property type="entry name" value="MetI-like"/>
    <property type="match status" value="1"/>
</dbReference>
<feature type="transmembrane region" description="Helical" evidence="7">
    <location>
        <begin position="64"/>
        <end position="91"/>
    </location>
</feature>
<evidence type="ECO:0000256" key="5">
    <source>
        <dbReference type="ARBA" id="ARBA00022989"/>
    </source>
</evidence>
<dbReference type="AlphaFoldDB" id="Q1ARP1"/>
<dbReference type="Pfam" id="PF00528">
    <property type="entry name" value="BPD_transp_1"/>
    <property type="match status" value="1"/>
</dbReference>
<evidence type="ECO:0000256" key="2">
    <source>
        <dbReference type="ARBA" id="ARBA00022448"/>
    </source>
</evidence>
<keyword evidence="10" id="KW-1185">Reference proteome</keyword>
<evidence type="ECO:0000256" key="6">
    <source>
        <dbReference type="ARBA" id="ARBA00023136"/>
    </source>
</evidence>
<evidence type="ECO:0000256" key="7">
    <source>
        <dbReference type="RuleBase" id="RU363032"/>
    </source>
</evidence>
<dbReference type="eggNOG" id="COG1173">
    <property type="taxonomic scope" value="Bacteria"/>
</dbReference>
<dbReference type="KEGG" id="rxy:Rxyl_3027"/>
<dbReference type="PhylomeDB" id="Q1ARP1"/>
<dbReference type="Proteomes" id="UP000006637">
    <property type="component" value="Chromosome"/>
</dbReference>
<dbReference type="HOGENOM" id="CLU_028518_1_1_11"/>
<proteinExistence type="inferred from homology"/>
<feature type="transmembrane region" description="Helical" evidence="7">
    <location>
        <begin position="103"/>
        <end position="121"/>
    </location>
</feature>
<evidence type="ECO:0000313" key="9">
    <source>
        <dbReference type="EMBL" id="ABG05937.1"/>
    </source>
</evidence>
<keyword evidence="6 7" id="KW-0472">Membrane</keyword>
<organism evidence="9 10">
    <name type="scientific">Rubrobacter xylanophilus (strain DSM 9941 / JCM 11954 / NBRC 16129 / PRD-1)</name>
    <dbReference type="NCBI Taxonomy" id="266117"/>
    <lineage>
        <taxon>Bacteria</taxon>
        <taxon>Bacillati</taxon>
        <taxon>Actinomycetota</taxon>
        <taxon>Rubrobacteria</taxon>
        <taxon>Rubrobacterales</taxon>
        <taxon>Rubrobacteraceae</taxon>
        <taxon>Rubrobacter</taxon>
    </lineage>
</organism>
<feature type="domain" description="ABC transmembrane type-1" evidence="8">
    <location>
        <begin position="65"/>
        <end position="250"/>
    </location>
</feature>
<feature type="transmembrane region" description="Helical" evidence="7">
    <location>
        <begin position="127"/>
        <end position="143"/>
    </location>
</feature>
<sequence>MSSWGIFSLFILVAVAAPLIAPYDPTARGVGEPLLLPLSEGHLLGTDAFGRDQFSRLVWGSRPIIAVSLSSVALAAVVGSAVGLLAGYVGGILDLLLLRAMDALLSFPLILLAIMIVAALGPSLRNTILAIAVALVPIFARLVRALALRERSKEYVLAARAGGFGPWWIMLREIAPNVIGPVIVQAAILVAVAAGYSSALSYLGLGTTPPTPDWGYMVKEGQEYLFDAPDLAIIPGLLITAFATACSFIGDDLRDVLDPDRTL</sequence>
<reference evidence="9 10" key="1">
    <citation type="submission" date="2006-06" db="EMBL/GenBank/DDBJ databases">
        <title>Complete sequence of Rubrobacter xylanophilus DSM 9941.</title>
        <authorList>
            <consortium name="US DOE Joint Genome Institute"/>
            <person name="Copeland A."/>
            <person name="Lucas S."/>
            <person name="Lapidus A."/>
            <person name="Barry K."/>
            <person name="Detter J.C."/>
            <person name="Glavina del Rio T."/>
            <person name="Hammon N."/>
            <person name="Israni S."/>
            <person name="Dalin E."/>
            <person name="Tice H."/>
            <person name="Pitluck S."/>
            <person name="Munk A.C."/>
            <person name="Brettin T."/>
            <person name="Bruce D."/>
            <person name="Han C."/>
            <person name="Tapia R."/>
            <person name="Gilna P."/>
            <person name="Schmutz J."/>
            <person name="Larimer F."/>
            <person name="Land M."/>
            <person name="Hauser L."/>
            <person name="Kyrpides N."/>
            <person name="Lykidis A."/>
            <person name="da Costa M.S."/>
            <person name="Rainey F.A."/>
            <person name="Empadinhas N."/>
            <person name="Jolivet E."/>
            <person name="Battista J.R."/>
            <person name="Richardson P."/>
        </authorList>
    </citation>
    <scope>NUCLEOTIDE SEQUENCE [LARGE SCALE GENOMIC DNA]</scope>
    <source>
        <strain evidence="10">DSM 9941 / NBRC 16129 / PRD-1</strain>
    </source>
</reference>
<dbReference type="STRING" id="266117.Rxyl_3027"/>
<feature type="transmembrane region" description="Helical" evidence="7">
    <location>
        <begin position="183"/>
        <end position="203"/>
    </location>
</feature>
<evidence type="ECO:0000256" key="4">
    <source>
        <dbReference type="ARBA" id="ARBA00022692"/>
    </source>
</evidence>
<evidence type="ECO:0000259" key="8">
    <source>
        <dbReference type="PROSITE" id="PS50928"/>
    </source>
</evidence>
<dbReference type="Gene3D" id="1.10.3720.10">
    <property type="entry name" value="MetI-like"/>
    <property type="match status" value="1"/>
</dbReference>
<protein>
    <submittedName>
        <fullName evidence="9">Binding-protein-dependent transport systems inner membrane component</fullName>
    </submittedName>
</protein>
<dbReference type="EMBL" id="CP000386">
    <property type="protein sequence ID" value="ABG05937.1"/>
    <property type="molecule type" value="Genomic_DNA"/>
</dbReference>
<name>Q1ARP1_RUBXD</name>
<dbReference type="GO" id="GO:0055085">
    <property type="term" value="P:transmembrane transport"/>
    <property type="evidence" value="ECO:0007669"/>
    <property type="project" value="InterPro"/>
</dbReference>
<dbReference type="InterPro" id="IPR000515">
    <property type="entry name" value="MetI-like"/>
</dbReference>
<gene>
    <name evidence="9" type="ordered locus">Rxyl_3027</name>
</gene>
<dbReference type="InterPro" id="IPR035906">
    <property type="entry name" value="MetI-like_sf"/>
</dbReference>
<dbReference type="GO" id="GO:0005886">
    <property type="term" value="C:plasma membrane"/>
    <property type="evidence" value="ECO:0007669"/>
    <property type="project" value="UniProtKB-SubCell"/>
</dbReference>
<feature type="transmembrane region" description="Helical" evidence="7">
    <location>
        <begin position="224"/>
        <end position="250"/>
    </location>
</feature>
<dbReference type="InterPro" id="IPR050366">
    <property type="entry name" value="BP-dependent_transpt_permease"/>
</dbReference>
<keyword evidence="5 7" id="KW-1133">Transmembrane helix</keyword>